<evidence type="ECO:0000256" key="1">
    <source>
        <dbReference type="SAM" id="MobiDB-lite"/>
    </source>
</evidence>
<protein>
    <submittedName>
        <fullName evidence="3">MBD6 isoform 6</fullName>
    </submittedName>
</protein>
<dbReference type="GO" id="GO:0005634">
    <property type="term" value="C:nucleus"/>
    <property type="evidence" value="ECO:0007669"/>
    <property type="project" value="TreeGrafter"/>
</dbReference>
<feature type="domain" description="MBD" evidence="2">
    <location>
        <begin position="6"/>
        <end position="76"/>
    </location>
</feature>
<gene>
    <name evidence="3" type="ORF">CR201_G0027755</name>
</gene>
<dbReference type="SUPFAM" id="SSF54171">
    <property type="entry name" value="DNA-binding domain"/>
    <property type="match status" value="1"/>
</dbReference>
<sequence length="177" mass="18033">ESSGADRAGGPVATSVPIGWQRCVREGAVLYISPSGTELSSLEQTRSYLLSDGTCKCGLECPLNVPKVFNFDPLAPVTPGGAGVGPASEEDMTKLCNHRRKAVAMATLYRSMETTCSHSSPGSPPQPRHPIQPSLPGTTSGSLSSVPGAPAPPAASKAPVVPSPVLQSPSEGLGMGV</sequence>
<dbReference type="PROSITE" id="PS50982">
    <property type="entry name" value="MBD"/>
    <property type="match status" value="1"/>
</dbReference>
<dbReference type="GO" id="GO:0003677">
    <property type="term" value="F:DNA binding"/>
    <property type="evidence" value="ECO:0007669"/>
    <property type="project" value="InterPro"/>
</dbReference>
<feature type="non-terminal residue" evidence="3">
    <location>
        <position position="177"/>
    </location>
</feature>
<dbReference type="GO" id="GO:0010369">
    <property type="term" value="C:chromocenter"/>
    <property type="evidence" value="ECO:0007669"/>
    <property type="project" value="TreeGrafter"/>
</dbReference>
<dbReference type="SMART" id="SM00391">
    <property type="entry name" value="MBD"/>
    <property type="match status" value="1"/>
</dbReference>
<dbReference type="EMBL" id="NDHI03003457">
    <property type="protein sequence ID" value="PNJ44568.1"/>
    <property type="molecule type" value="Genomic_DNA"/>
</dbReference>
<comment type="caution">
    <text evidence="3">The sequence shown here is derived from an EMBL/GenBank/DDBJ whole genome shotgun (WGS) entry which is preliminary data.</text>
</comment>
<dbReference type="PANTHER" id="PTHR16112:SF17">
    <property type="entry name" value="METHYL-CPG-BINDING DOMAIN PROTEIN 6"/>
    <property type="match status" value="1"/>
</dbReference>
<name>A0A2J8UH12_PONAB</name>
<accession>A0A2J8UH12</accession>
<evidence type="ECO:0000259" key="2">
    <source>
        <dbReference type="PROSITE" id="PS50982"/>
    </source>
</evidence>
<proteinExistence type="predicted"/>
<feature type="compositionally biased region" description="Low complexity" evidence="1">
    <location>
        <begin position="134"/>
        <end position="170"/>
    </location>
</feature>
<feature type="region of interest" description="Disordered" evidence="1">
    <location>
        <begin position="114"/>
        <end position="177"/>
    </location>
</feature>
<dbReference type="PANTHER" id="PTHR16112">
    <property type="entry name" value="METHYL-CPG BINDING PROTEIN, DROSOPHILA"/>
    <property type="match status" value="1"/>
</dbReference>
<dbReference type="InterPro" id="IPR001739">
    <property type="entry name" value="Methyl_CpG_DNA-bd"/>
</dbReference>
<dbReference type="GO" id="GO:0003682">
    <property type="term" value="F:chromatin binding"/>
    <property type="evidence" value="ECO:0007669"/>
    <property type="project" value="TreeGrafter"/>
</dbReference>
<evidence type="ECO:0000313" key="3">
    <source>
        <dbReference type="EMBL" id="PNJ44568.1"/>
    </source>
</evidence>
<dbReference type="InterPro" id="IPR016177">
    <property type="entry name" value="DNA-bd_dom_sf"/>
</dbReference>
<organism evidence="3">
    <name type="scientific">Pongo abelii</name>
    <name type="common">Sumatran orangutan</name>
    <name type="synonym">Pongo pygmaeus abelii</name>
    <dbReference type="NCBI Taxonomy" id="9601"/>
    <lineage>
        <taxon>Eukaryota</taxon>
        <taxon>Metazoa</taxon>
        <taxon>Chordata</taxon>
        <taxon>Craniata</taxon>
        <taxon>Vertebrata</taxon>
        <taxon>Euteleostomi</taxon>
        <taxon>Mammalia</taxon>
        <taxon>Eutheria</taxon>
        <taxon>Euarchontoglires</taxon>
        <taxon>Primates</taxon>
        <taxon>Haplorrhini</taxon>
        <taxon>Catarrhini</taxon>
        <taxon>Hominidae</taxon>
        <taxon>Pongo</taxon>
    </lineage>
</organism>
<dbReference type="AlphaFoldDB" id="A0A2J8UH12"/>
<reference evidence="3" key="1">
    <citation type="submission" date="2017-12" db="EMBL/GenBank/DDBJ databases">
        <title>High-resolution comparative analysis of great ape genomes.</title>
        <authorList>
            <person name="Pollen A."/>
            <person name="Hastie A."/>
            <person name="Hormozdiari F."/>
            <person name="Dougherty M."/>
            <person name="Liu R."/>
            <person name="Chaisson M."/>
            <person name="Hoppe E."/>
            <person name="Hill C."/>
            <person name="Pang A."/>
            <person name="Hillier L."/>
            <person name="Baker C."/>
            <person name="Armstrong J."/>
            <person name="Shendure J."/>
            <person name="Paten B."/>
            <person name="Wilson R."/>
            <person name="Chao H."/>
            <person name="Schneider V."/>
            <person name="Ventura M."/>
            <person name="Kronenberg Z."/>
            <person name="Murali S."/>
            <person name="Gordon D."/>
            <person name="Cantsilieris S."/>
            <person name="Munson K."/>
            <person name="Nelson B."/>
            <person name="Raja A."/>
            <person name="Underwood J."/>
            <person name="Diekhans M."/>
            <person name="Fiddes I."/>
            <person name="Haussler D."/>
            <person name="Eichler E."/>
        </authorList>
    </citation>
    <scope>NUCLEOTIDE SEQUENCE [LARGE SCALE GENOMIC DNA]</scope>
    <source>
        <strain evidence="3">Susie</strain>
    </source>
</reference>
<feature type="non-terminal residue" evidence="3">
    <location>
        <position position="1"/>
    </location>
</feature>